<protein>
    <submittedName>
        <fullName evidence="1">Uncharacterized protein</fullName>
    </submittedName>
</protein>
<accession>A0AA38CDD6</accession>
<evidence type="ECO:0000313" key="2">
    <source>
        <dbReference type="Proteomes" id="UP000824469"/>
    </source>
</evidence>
<proteinExistence type="predicted"/>
<name>A0AA38CDD6_TAXCH</name>
<reference evidence="1 2" key="1">
    <citation type="journal article" date="2021" name="Nat. Plants">
        <title>The Taxus genome provides insights into paclitaxel biosynthesis.</title>
        <authorList>
            <person name="Xiong X."/>
            <person name="Gou J."/>
            <person name="Liao Q."/>
            <person name="Li Y."/>
            <person name="Zhou Q."/>
            <person name="Bi G."/>
            <person name="Li C."/>
            <person name="Du R."/>
            <person name="Wang X."/>
            <person name="Sun T."/>
            <person name="Guo L."/>
            <person name="Liang H."/>
            <person name="Lu P."/>
            <person name="Wu Y."/>
            <person name="Zhang Z."/>
            <person name="Ro D.K."/>
            <person name="Shang Y."/>
            <person name="Huang S."/>
            <person name="Yan J."/>
        </authorList>
    </citation>
    <scope>NUCLEOTIDE SEQUENCE [LARGE SCALE GENOMIC DNA]</scope>
    <source>
        <strain evidence="1">Ta-2019</strain>
    </source>
</reference>
<organism evidence="1 2">
    <name type="scientific">Taxus chinensis</name>
    <name type="common">Chinese yew</name>
    <name type="synonym">Taxus wallichiana var. chinensis</name>
    <dbReference type="NCBI Taxonomy" id="29808"/>
    <lineage>
        <taxon>Eukaryota</taxon>
        <taxon>Viridiplantae</taxon>
        <taxon>Streptophyta</taxon>
        <taxon>Embryophyta</taxon>
        <taxon>Tracheophyta</taxon>
        <taxon>Spermatophyta</taxon>
        <taxon>Pinopsida</taxon>
        <taxon>Pinidae</taxon>
        <taxon>Conifers II</taxon>
        <taxon>Cupressales</taxon>
        <taxon>Taxaceae</taxon>
        <taxon>Taxus</taxon>
    </lineage>
</organism>
<sequence length="297" mass="33710">ENLQGLFFNPSIALNMASPLENVDPDVNLNIIFRDGTNYEGNPLHVHSNVMRKSTFLQEKLYACSSSNAKPVDINVRVHDNTADPYIKCIGVMYSSYYGEPISFSDAENAIDILQVAWEWQFDDGIRASMQFGVEVLLPYLSLTLGGGAHEIESLLVLHDNLEKALEKEADPQLQDNIMEVMKEYVISNFDAEASVDLRDAWVNLLLEKCRSTIEEIKCVDMPEWRNSSCYFLLWMLNLIEICDGEMFRAALGILSEDREFVEMLAMEGEVDTYGFSRLLSILDAKFVKDFADKCII</sequence>
<gene>
    <name evidence="1" type="ORF">KI387_039227</name>
</gene>
<dbReference type="Proteomes" id="UP000824469">
    <property type="component" value="Unassembled WGS sequence"/>
</dbReference>
<keyword evidence="2" id="KW-1185">Reference proteome</keyword>
<feature type="non-terminal residue" evidence="1">
    <location>
        <position position="1"/>
    </location>
</feature>
<comment type="caution">
    <text evidence="1">The sequence shown here is derived from an EMBL/GenBank/DDBJ whole genome shotgun (WGS) entry which is preliminary data.</text>
</comment>
<dbReference type="AlphaFoldDB" id="A0AA38CDD6"/>
<dbReference type="EMBL" id="JAHRHJ020000011">
    <property type="protein sequence ID" value="KAH9295639.1"/>
    <property type="molecule type" value="Genomic_DNA"/>
</dbReference>
<evidence type="ECO:0000313" key="1">
    <source>
        <dbReference type="EMBL" id="KAH9295639.1"/>
    </source>
</evidence>